<comment type="catalytic activity">
    <reaction evidence="7 8">
        <text>tRNA(Tyr) + L-tyrosine + ATP = L-tyrosyl-tRNA(Tyr) + AMP + diphosphate + H(+)</text>
        <dbReference type="Rhea" id="RHEA:10220"/>
        <dbReference type="Rhea" id="RHEA-COMP:9706"/>
        <dbReference type="Rhea" id="RHEA-COMP:9707"/>
        <dbReference type="ChEBI" id="CHEBI:15378"/>
        <dbReference type="ChEBI" id="CHEBI:30616"/>
        <dbReference type="ChEBI" id="CHEBI:33019"/>
        <dbReference type="ChEBI" id="CHEBI:58315"/>
        <dbReference type="ChEBI" id="CHEBI:78442"/>
        <dbReference type="ChEBI" id="CHEBI:78536"/>
        <dbReference type="ChEBI" id="CHEBI:456215"/>
        <dbReference type="EC" id="6.1.1.1"/>
    </reaction>
</comment>
<proteinExistence type="inferred from homology"/>
<dbReference type="RefSeq" id="WP_067556397.1">
    <property type="nucleotide sequence ID" value="NZ_CALFTW010000060.1"/>
</dbReference>
<dbReference type="AlphaFoldDB" id="A0A140DUD8"/>
<dbReference type="HAMAP" id="MF_02006">
    <property type="entry name" value="Tyr_tRNA_synth_type1"/>
    <property type="match status" value="1"/>
</dbReference>
<keyword evidence="3 8" id="KW-0067">ATP-binding</keyword>
<dbReference type="GO" id="GO:0003723">
    <property type="term" value="F:RNA binding"/>
    <property type="evidence" value="ECO:0007669"/>
    <property type="project" value="UniProtKB-KW"/>
</dbReference>
<dbReference type="Pfam" id="PF00579">
    <property type="entry name" value="tRNA-synt_1b"/>
    <property type="match status" value="1"/>
</dbReference>
<feature type="domain" description="Tyrosine--tRNA ligase SYY-like C-terminal" evidence="10">
    <location>
        <begin position="329"/>
        <end position="406"/>
    </location>
</feature>
<reference evidence="11 12" key="1">
    <citation type="journal article" date="2016" name="Gut Pathog.">
        <title>Whole genome sequencing of "Faecalibaculum rodentium" ALO17, isolated from C57BL/6J laboratory mouse feces.</title>
        <authorList>
            <person name="Lim S."/>
            <person name="Chang D.H."/>
            <person name="Ahn S."/>
            <person name="Kim B.C."/>
        </authorList>
    </citation>
    <scope>NUCLEOTIDE SEQUENCE [LARGE SCALE GENOMIC DNA]</scope>
    <source>
        <strain evidence="11 12">Alo17</strain>
    </source>
</reference>
<dbReference type="Pfam" id="PF22421">
    <property type="entry name" value="SYY_C-terminal"/>
    <property type="match status" value="1"/>
</dbReference>
<keyword evidence="6 8" id="KW-0030">Aminoacyl-tRNA synthetase</keyword>
<dbReference type="GO" id="GO:0005524">
    <property type="term" value="F:ATP binding"/>
    <property type="evidence" value="ECO:0007669"/>
    <property type="project" value="UniProtKB-UniRule"/>
</dbReference>
<dbReference type="PANTHER" id="PTHR11766">
    <property type="entry name" value="TYROSYL-TRNA SYNTHETASE"/>
    <property type="match status" value="1"/>
</dbReference>
<dbReference type="SUPFAM" id="SSF55174">
    <property type="entry name" value="Alpha-L RNA-binding motif"/>
    <property type="match status" value="1"/>
</dbReference>
<dbReference type="SUPFAM" id="SSF52374">
    <property type="entry name" value="Nucleotidylyl transferase"/>
    <property type="match status" value="1"/>
</dbReference>
<dbReference type="PATRIC" id="fig|1702221.3.peg.1091"/>
<dbReference type="GO" id="GO:0005829">
    <property type="term" value="C:cytosol"/>
    <property type="evidence" value="ECO:0007669"/>
    <property type="project" value="TreeGrafter"/>
</dbReference>
<feature type="binding site" evidence="8">
    <location>
        <position position="160"/>
    </location>
    <ligand>
        <name>L-tyrosine</name>
        <dbReference type="ChEBI" id="CHEBI:58315"/>
    </ligand>
</feature>
<dbReference type="InterPro" id="IPR054608">
    <property type="entry name" value="SYY-like_C"/>
</dbReference>
<dbReference type="InterPro" id="IPR024107">
    <property type="entry name" value="Tyr-tRNA-ligase_bac_1"/>
</dbReference>
<evidence type="ECO:0000256" key="2">
    <source>
        <dbReference type="ARBA" id="ARBA00022741"/>
    </source>
</evidence>
<comment type="similarity">
    <text evidence="8">Belongs to the class-I aminoacyl-tRNA synthetase family. TyrS type 1 subfamily.</text>
</comment>
<dbReference type="InterPro" id="IPR014729">
    <property type="entry name" value="Rossmann-like_a/b/a_fold"/>
</dbReference>
<dbReference type="OrthoDB" id="9804243at2"/>
<feature type="binding site" evidence="8">
    <location>
        <position position="33"/>
    </location>
    <ligand>
        <name>L-tyrosine</name>
        <dbReference type="ChEBI" id="CHEBI:58315"/>
    </ligand>
</feature>
<organism evidence="11 12">
    <name type="scientific">Faecalibaculum rodentium</name>
    <dbReference type="NCBI Taxonomy" id="1702221"/>
    <lineage>
        <taxon>Bacteria</taxon>
        <taxon>Bacillati</taxon>
        <taxon>Bacillota</taxon>
        <taxon>Erysipelotrichia</taxon>
        <taxon>Erysipelotrichales</taxon>
        <taxon>Erysipelotrichaceae</taxon>
        <taxon>Faecalibaculum</taxon>
    </lineage>
</organism>
<dbReference type="EC" id="6.1.1.1" evidence="8"/>
<evidence type="ECO:0000256" key="9">
    <source>
        <dbReference type="PROSITE-ProRule" id="PRU00182"/>
    </source>
</evidence>
<dbReference type="PRINTS" id="PR01040">
    <property type="entry name" value="TRNASYNTHTYR"/>
</dbReference>
<evidence type="ECO:0000313" key="11">
    <source>
        <dbReference type="EMBL" id="AMK54265.1"/>
    </source>
</evidence>
<dbReference type="InterPro" id="IPR036986">
    <property type="entry name" value="S4_RNA-bd_sf"/>
</dbReference>
<feature type="binding site" evidence="8">
    <location>
        <position position="164"/>
    </location>
    <ligand>
        <name>L-tyrosine</name>
        <dbReference type="ChEBI" id="CHEBI:58315"/>
    </ligand>
</feature>
<dbReference type="GO" id="GO:0006437">
    <property type="term" value="P:tyrosyl-tRNA aminoacylation"/>
    <property type="evidence" value="ECO:0007669"/>
    <property type="project" value="UniProtKB-UniRule"/>
</dbReference>
<feature type="short sequence motif" description="'HIGH' region" evidence="8">
    <location>
        <begin position="38"/>
        <end position="47"/>
    </location>
</feature>
<protein>
    <recommendedName>
        <fullName evidence="8">Tyrosine--tRNA ligase</fullName>
        <ecNumber evidence="8">6.1.1.1</ecNumber>
    </recommendedName>
    <alternativeName>
        <fullName evidence="8">Tyrosyl-tRNA synthetase</fullName>
        <shortName evidence="8">TyrRS</shortName>
    </alternativeName>
</protein>
<gene>
    <name evidence="8" type="primary">tyrS</name>
    <name evidence="11" type="ORF">AALO17_11310</name>
</gene>
<dbReference type="Gene3D" id="3.10.290.10">
    <property type="entry name" value="RNA-binding S4 domain"/>
    <property type="match status" value="1"/>
</dbReference>
<evidence type="ECO:0000256" key="3">
    <source>
        <dbReference type="ARBA" id="ARBA00022840"/>
    </source>
</evidence>
<dbReference type="Gene3D" id="3.40.50.620">
    <property type="entry name" value="HUPs"/>
    <property type="match status" value="1"/>
</dbReference>
<sequence length="410" mass="46300">MELFEELQWRGLVNDVTSPDLENEINNGELTFYIGTDPTADSLHIGHYSSLLMAKRLQKHGHHPIMLVGGATGFIGDPKATGERSMLTPEVLAHNYEALHRQISDLFGFQMVNNLDWTKDLSIIDFLRDYGKFFNVTYMLNKETVKKRLESGISYTEFSYMILQSLDFLHLLEEYNCQMQIGGQDQWGNITSGLELIRKKKGADVKAYGLTMPLITKADGTKFGKSESGTVWLDPEKTSPYDLYQFLFNTEDAKVGEYLKKLTFLTPEEIDDLEKQQAEAPHLRPAQKALAAEVVRDLHGQEALDTALAITEALFRGRLQELTPKQRHQAVAPMEKMEIAANLPLEDVLVQTGIAKSKREAREWTKCNSIAINGVKVTDPMHIVGADDMYADDCVILKKGKKNQYCLHLV</sequence>
<dbReference type="EMBL" id="CP011391">
    <property type="protein sequence ID" value="AMK54265.1"/>
    <property type="molecule type" value="Genomic_DNA"/>
</dbReference>
<dbReference type="InterPro" id="IPR024088">
    <property type="entry name" value="Tyr-tRNA-ligase_bac-type"/>
</dbReference>
<dbReference type="NCBIfam" id="TIGR00234">
    <property type="entry name" value="tyrS"/>
    <property type="match status" value="1"/>
</dbReference>
<keyword evidence="1 8" id="KW-0436">Ligase</keyword>
<feature type="short sequence motif" description="'KMSKS' region" evidence="8">
    <location>
        <begin position="222"/>
        <end position="226"/>
    </location>
</feature>
<keyword evidence="5 8" id="KW-0648">Protein biosynthesis</keyword>
<evidence type="ECO:0000256" key="5">
    <source>
        <dbReference type="ARBA" id="ARBA00022917"/>
    </source>
</evidence>
<keyword evidence="4 9" id="KW-0694">RNA-binding</keyword>
<feature type="binding site" evidence="8">
    <location>
        <position position="225"/>
    </location>
    <ligand>
        <name>ATP</name>
        <dbReference type="ChEBI" id="CHEBI:30616"/>
    </ligand>
</feature>
<dbReference type="PROSITE" id="PS50889">
    <property type="entry name" value="S4"/>
    <property type="match status" value="1"/>
</dbReference>
<dbReference type="Proteomes" id="UP000069771">
    <property type="component" value="Chromosome"/>
</dbReference>
<accession>A0A140DUD8</accession>
<dbReference type="CDD" id="cd00805">
    <property type="entry name" value="TyrRS_core"/>
    <property type="match status" value="1"/>
</dbReference>
<keyword evidence="2 8" id="KW-0547">Nucleotide-binding</keyword>
<dbReference type="GeneID" id="78477888"/>
<evidence type="ECO:0000256" key="7">
    <source>
        <dbReference type="ARBA" id="ARBA00048248"/>
    </source>
</evidence>
<name>A0A140DUD8_9FIRM</name>
<evidence type="ECO:0000256" key="4">
    <source>
        <dbReference type="ARBA" id="ARBA00022884"/>
    </source>
</evidence>
<dbReference type="KEGG" id="fro:AALO17_11310"/>
<dbReference type="PANTHER" id="PTHR11766:SF0">
    <property type="entry name" value="TYROSINE--TRNA LIGASE, MITOCHONDRIAL"/>
    <property type="match status" value="1"/>
</dbReference>
<evidence type="ECO:0000256" key="1">
    <source>
        <dbReference type="ARBA" id="ARBA00022598"/>
    </source>
</evidence>
<dbReference type="InterPro" id="IPR002305">
    <property type="entry name" value="aa-tRNA-synth_Ic"/>
</dbReference>
<dbReference type="InterPro" id="IPR002307">
    <property type="entry name" value="Tyr-tRNA-ligase"/>
</dbReference>
<dbReference type="InterPro" id="IPR001412">
    <property type="entry name" value="aa-tRNA-synth_I_CS"/>
</dbReference>
<evidence type="ECO:0000256" key="8">
    <source>
        <dbReference type="HAMAP-Rule" id="MF_02006"/>
    </source>
</evidence>
<dbReference type="Gene3D" id="1.10.240.10">
    <property type="entry name" value="Tyrosyl-Transfer RNA Synthetase"/>
    <property type="match status" value="1"/>
</dbReference>
<dbReference type="GO" id="GO:0004831">
    <property type="term" value="F:tyrosine-tRNA ligase activity"/>
    <property type="evidence" value="ECO:0007669"/>
    <property type="project" value="UniProtKB-UniRule"/>
</dbReference>
<dbReference type="FunFam" id="1.10.240.10:FF:000001">
    <property type="entry name" value="Tyrosine--tRNA ligase"/>
    <property type="match status" value="1"/>
</dbReference>
<dbReference type="CDD" id="cd00165">
    <property type="entry name" value="S4"/>
    <property type="match status" value="1"/>
</dbReference>
<keyword evidence="12" id="KW-1185">Reference proteome</keyword>
<dbReference type="STRING" id="1702221.AALO17_11310"/>
<evidence type="ECO:0000256" key="6">
    <source>
        <dbReference type="ARBA" id="ARBA00023146"/>
    </source>
</evidence>
<comment type="function">
    <text evidence="8">Catalyzes the attachment of tyrosine to tRNA(Tyr) in a two-step reaction: tyrosine is first activated by ATP to form Tyr-AMP and then transferred to the acceptor end of tRNA(Tyr).</text>
</comment>
<keyword evidence="8" id="KW-0963">Cytoplasm</keyword>
<comment type="subunit">
    <text evidence="8">Homodimer.</text>
</comment>
<comment type="subcellular location">
    <subcellularLocation>
        <location evidence="8">Cytoplasm</location>
    </subcellularLocation>
</comment>
<evidence type="ECO:0000259" key="10">
    <source>
        <dbReference type="Pfam" id="PF22421"/>
    </source>
</evidence>
<dbReference type="PROSITE" id="PS00178">
    <property type="entry name" value="AA_TRNA_LIGASE_I"/>
    <property type="match status" value="1"/>
</dbReference>
<evidence type="ECO:0000313" key="12">
    <source>
        <dbReference type="Proteomes" id="UP000069771"/>
    </source>
</evidence>